<protein>
    <recommendedName>
        <fullName evidence="3">Capsule synthesis protein CapA domain-containing protein</fullName>
    </recommendedName>
</protein>
<comment type="similarity">
    <text evidence="1">Belongs to the CapA family.</text>
</comment>
<feature type="chain" id="PRO_5014967594" description="Capsule synthesis protein CapA domain-containing protein" evidence="2">
    <location>
        <begin position="25"/>
        <end position="257"/>
    </location>
</feature>
<evidence type="ECO:0000313" key="5">
    <source>
        <dbReference type="Proteomes" id="UP000229681"/>
    </source>
</evidence>
<dbReference type="PANTHER" id="PTHR33393:SF11">
    <property type="entry name" value="POLYGLUTAMINE SYNTHESIS ACCESSORY PROTEIN RV0574C-RELATED"/>
    <property type="match status" value="1"/>
</dbReference>
<comment type="caution">
    <text evidence="4">The sequence shown here is derived from an EMBL/GenBank/DDBJ whole genome shotgun (WGS) entry which is preliminary data.</text>
</comment>
<keyword evidence="2" id="KW-0732">Signal</keyword>
<dbReference type="InterPro" id="IPR019079">
    <property type="entry name" value="Capsule_synth_CapA"/>
</dbReference>
<reference evidence="4 5" key="1">
    <citation type="submission" date="2017-11" db="EMBL/GenBank/DDBJ databases">
        <title>Evolution of Phototrophy in the Chloroflexi Phylum Driven by Horizontal Gene Transfer.</title>
        <authorList>
            <person name="Ward L.M."/>
            <person name="Hemp J."/>
            <person name="Shih P.M."/>
            <person name="Mcglynn S.E."/>
            <person name="Fischer W."/>
        </authorList>
    </citation>
    <scope>NUCLEOTIDE SEQUENCE [LARGE SCALE GENOMIC DNA]</scope>
    <source>
        <strain evidence="4">JP3_13</strain>
    </source>
</reference>
<sequence>MRRAALFLCALLIALPGALRPVQAQPSVTIVFTGDLMLGRSLEEAARARNDPLFAFRRVAELLQSADLTVGNLECVMSALGTPAPKRYPLRCAEALDALRWAGFDALSLANNHAMDFGSVALLDMRSRLNAAGIATFGAGENRRAARTPAVLLRNGVRIAFLGYVNVPQDGPPFFFRNDLTAATDTGPGVAWARADAEGVELIQADVRAARSLADVVIVLLHAGTEHARAPNHVQRQLAYAAMDSGATAVIGAHPHV</sequence>
<accession>A0A2M8PCQ4</accession>
<dbReference type="InterPro" id="IPR029052">
    <property type="entry name" value="Metallo-depent_PP-like"/>
</dbReference>
<dbReference type="CDD" id="cd07381">
    <property type="entry name" value="MPP_CapA"/>
    <property type="match status" value="1"/>
</dbReference>
<evidence type="ECO:0000256" key="2">
    <source>
        <dbReference type="SAM" id="SignalP"/>
    </source>
</evidence>
<dbReference type="Proteomes" id="UP000229681">
    <property type="component" value="Unassembled WGS sequence"/>
</dbReference>
<dbReference type="InterPro" id="IPR052169">
    <property type="entry name" value="CW_Biosynth-Accessory"/>
</dbReference>
<evidence type="ECO:0000256" key="1">
    <source>
        <dbReference type="ARBA" id="ARBA00005662"/>
    </source>
</evidence>
<evidence type="ECO:0000259" key="3">
    <source>
        <dbReference type="SMART" id="SM00854"/>
    </source>
</evidence>
<dbReference type="AlphaFoldDB" id="A0A2M8PCQ4"/>
<feature type="domain" description="Capsule synthesis protein CapA" evidence="3">
    <location>
        <begin position="29"/>
        <end position="257"/>
    </location>
</feature>
<organism evidence="4 5">
    <name type="scientific">Candidatus Thermofonsia Clade 1 bacterium</name>
    <dbReference type="NCBI Taxonomy" id="2364210"/>
    <lineage>
        <taxon>Bacteria</taxon>
        <taxon>Bacillati</taxon>
        <taxon>Chloroflexota</taxon>
        <taxon>Candidatus Thermofontia</taxon>
        <taxon>Candidatus Thermofonsia Clade 1</taxon>
    </lineage>
</organism>
<dbReference type="Pfam" id="PF09587">
    <property type="entry name" value="PGA_cap"/>
    <property type="match status" value="1"/>
</dbReference>
<evidence type="ECO:0000313" key="4">
    <source>
        <dbReference type="EMBL" id="PJF35333.1"/>
    </source>
</evidence>
<dbReference type="Gene3D" id="3.60.21.10">
    <property type="match status" value="1"/>
</dbReference>
<dbReference type="PANTHER" id="PTHR33393">
    <property type="entry name" value="POLYGLUTAMINE SYNTHESIS ACCESSORY PROTEIN RV0574C-RELATED"/>
    <property type="match status" value="1"/>
</dbReference>
<dbReference type="EMBL" id="PGTM01000170">
    <property type="protein sequence ID" value="PJF35333.1"/>
    <property type="molecule type" value="Genomic_DNA"/>
</dbReference>
<proteinExistence type="inferred from homology"/>
<feature type="signal peptide" evidence="2">
    <location>
        <begin position="1"/>
        <end position="24"/>
    </location>
</feature>
<feature type="non-terminal residue" evidence="4">
    <location>
        <position position="257"/>
    </location>
</feature>
<name>A0A2M8PCQ4_9CHLR</name>
<gene>
    <name evidence="4" type="ORF">CUN49_11070</name>
</gene>
<dbReference type="SMART" id="SM00854">
    <property type="entry name" value="PGA_cap"/>
    <property type="match status" value="1"/>
</dbReference>
<dbReference type="SUPFAM" id="SSF56300">
    <property type="entry name" value="Metallo-dependent phosphatases"/>
    <property type="match status" value="1"/>
</dbReference>